<keyword evidence="2" id="KW-1185">Reference proteome</keyword>
<organism evidence="1 2">
    <name type="scientific">Pyrobaculum oguniense (strain DSM 13380 / JCM 10595 / TE7)</name>
    <dbReference type="NCBI Taxonomy" id="698757"/>
    <lineage>
        <taxon>Archaea</taxon>
        <taxon>Thermoproteota</taxon>
        <taxon>Thermoprotei</taxon>
        <taxon>Thermoproteales</taxon>
        <taxon>Thermoproteaceae</taxon>
        <taxon>Pyrobaculum</taxon>
    </lineage>
</organism>
<reference evidence="1 2" key="1">
    <citation type="journal article" date="2012" name="Stand. Genomic Sci.">
        <title>Complete genome sequence of Pyrobaculum oguniense.</title>
        <authorList>
            <person name="Bernick D.L."/>
            <person name="Karplus K."/>
            <person name="Lui L.M."/>
            <person name="Coker J.K."/>
            <person name="Murphy J.N."/>
            <person name="Chan P.P."/>
            <person name="Cozen A.E."/>
            <person name="Lowe T.M."/>
        </authorList>
    </citation>
    <scope>NUCLEOTIDE SEQUENCE [LARGE SCALE GENOMIC DNA]</scope>
    <source>
        <strain evidence="1 2">TE7</strain>
    </source>
</reference>
<protein>
    <submittedName>
        <fullName evidence="1">Uncharacterized protein</fullName>
    </submittedName>
</protein>
<dbReference type="STRING" id="698757.Pogu_0983"/>
<dbReference type="HOGENOM" id="CLU_3263975_0_0_2"/>
<evidence type="ECO:0000313" key="2">
    <source>
        <dbReference type="Proteomes" id="UP000009062"/>
    </source>
</evidence>
<name>H6Q9V2_PYROT</name>
<gene>
    <name evidence="1" type="ordered locus">Pogu_0983</name>
</gene>
<dbReference type="AlphaFoldDB" id="H6Q9V2"/>
<dbReference type="EMBL" id="CP003316">
    <property type="protein sequence ID" value="AFA39010.1"/>
    <property type="molecule type" value="Genomic_DNA"/>
</dbReference>
<proteinExistence type="predicted"/>
<evidence type="ECO:0000313" key="1">
    <source>
        <dbReference type="EMBL" id="AFA39010.1"/>
    </source>
</evidence>
<sequence length="41" mass="4090">MHKALPIVGDVSFGYVAFASYVPVTSDGGFAAGQLFPTGGG</sequence>
<accession>H6Q9V2</accession>
<dbReference type="KEGG" id="pog:Pogu_0983"/>
<dbReference type="Proteomes" id="UP000009062">
    <property type="component" value="Chromosome"/>
</dbReference>